<dbReference type="InterPro" id="IPR041492">
    <property type="entry name" value="HAD_2"/>
</dbReference>
<dbReference type="InterPro" id="IPR051400">
    <property type="entry name" value="HAD-like_hydrolase"/>
</dbReference>
<dbReference type="InterPro" id="IPR023214">
    <property type="entry name" value="HAD_sf"/>
</dbReference>
<sequence length="216" mass="25554">MVKAVIFDLDNTLYDENSYFLKVFEEFSRIYHIDFNLFKNIFDDRFILGSRDIFTDILKEIDFYSQEKQKQLFELYKSIDCNLKLYSEAYELINYLNNKNINIAIITNGVLEAQKNKVRVLDIERITNKIVYAREFGKEFEKPHEKPYIQTLKLLNVKKEDVLFIGDHPYTDIIGATKVGIKALRFMNGYASNIEFPHNYNINSLLEVKNFLGENK</sequence>
<dbReference type="SFLD" id="SFLDS00003">
    <property type="entry name" value="Haloacid_Dehalogenase"/>
    <property type="match status" value="1"/>
</dbReference>
<evidence type="ECO:0000313" key="5">
    <source>
        <dbReference type="EMBL" id="QKJ26296.1"/>
    </source>
</evidence>
<dbReference type="PANTHER" id="PTHR46470:SF2">
    <property type="entry name" value="GLYCERALDEHYDE 3-PHOSPHATE PHOSPHATASE"/>
    <property type="match status" value="1"/>
</dbReference>
<dbReference type="KEGG" id="acib:ACBT_0328"/>
<dbReference type="InterPro" id="IPR006439">
    <property type="entry name" value="HAD-SF_hydro_IA"/>
</dbReference>
<evidence type="ECO:0000256" key="3">
    <source>
        <dbReference type="ARBA" id="ARBA00022801"/>
    </source>
</evidence>
<dbReference type="InterPro" id="IPR036412">
    <property type="entry name" value="HAD-like_sf"/>
</dbReference>
<keyword evidence="3 5" id="KW-0378">Hydrolase</keyword>
<organism evidence="5 6">
    <name type="scientific">Aliarcobacter cibarius</name>
    <dbReference type="NCBI Taxonomy" id="255507"/>
    <lineage>
        <taxon>Bacteria</taxon>
        <taxon>Pseudomonadati</taxon>
        <taxon>Campylobacterota</taxon>
        <taxon>Epsilonproteobacteria</taxon>
        <taxon>Campylobacterales</taxon>
        <taxon>Arcobacteraceae</taxon>
        <taxon>Aliarcobacter</taxon>
    </lineage>
</organism>
<proteinExistence type="predicted"/>
<comment type="cofactor">
    <cofactor evidence="1">
        <name>Mg(2+)</name>
        <dbReference type="ChEBI" id="CHEBI:18420"/>
    </cofactor>
</comment>
<dbReference type="Gene3D" id="1.10.150.520">
    <property type="match status" value="1"/>
</dbReference>
<dbReference type="Gene3D" id="3.40.50.1000">
    <property type="entry name" value="HAD superfamily/HAD-like"/>
    <property type="match status" value="1"/>
</dbReference>
<dbReference type="AlphaFoldDB" id="A0A7L5JMB8"/>
<dbReference type="GO" id="GO:0046872">
    <property type="term" value="F:metal ion binding"/>
    <property type="evidence" value="ECO:0007669"/>
    <property type="project" value="UniProtKB-KW"/>
</dbReference>
<evidence type="ECO:0000256" key="2">
    <source>
        <dbReference type="ARBA" id="ARBA00022723"/>
    </source>
</evidence>
<evidence type="ECO:0000256" key="1">
    <source>
        <dbReference type="ARBA" id="ARBA00001946"/>
    </source>
</evidence>
<name>A0A7L5JMB8_9BACT</name>
<dbReference type="SUPFAM" id="SSF56784">
    <property type="entry name" value="HAD-like"/>
    <property type="match status" value="1"/>
</dbReference>
<evidence type="ECO:0000313" key="6">
    <source>
        <dbReference type="Proteomes" id="UP000509513"/>
    </source>
</evidence>
<dbReference type="Proteomes" id="UP000509513">
    <property type="component" value="Chromosome"/>
</dbReference>
<gene>
    <name evidence="5" type="ORF">ACBT_0328</name>
</gene>
<dbReference type="GO" id="GO:0016791">
    <property type="term" value="F:phosphatase activity"/>
    <property type="evidence" value="ECO:0007669"/>
    <property type="project" value="TreeGrafter"/>
</dbReference>
<keyword evidence="2" id="KW-0479">Metal-binding</keyword>
<dbReference type="NCBIfam" id="TIGR01549">
    <property type="entry name" value="HAD-SF-IA-v1"/>
    <property type="match status" value="1"/>
</dbReference>
<accession>A0A7L5JMB8</accession>
<dbReference type="EMBL" id="CP054051">
    <property type="protein sequence ID" value="QKJ26296.1"/>
    <property type="molecule type" value="Genomic_DNA"/>
</dbReference>
<dbReference type="PANTHER" id="PTHR46470">
    <property type="entry name" value="N-ACYLNEURAMINATE-9-PHOSPHATASE"/>
    <property type="match status" value="1"/>
</dbReference>
<evidence type="ECO:0000256" key="4">
    <source>
        <dbReference type="ARBA" id="ARBA00022842"/>
    </source>
</evidence>
<dbReference type="GO" id="GO:0044281">
    <property type="term" value="P:small molecule metabolic process"/>
    <property type="evidence" value="ECO:0007669"/>
    <property type="project" value="UniProtKB-ARBA"/>
</dbReference>
<protein>
    <submittedName>
        <fullName evidence="5">HAD superfamily hydrolase</fullName>
    </submittedName>
</protein>
<dbReference type="Pfam" id="PF13419">
    <property type="entry name" value="HAD_2"/>
    <property type="match status" value="1"/>
</dbReference>
<reference evidence="5 6" key="1">
    <citation type="submission" date="2020-05" db="EMBL/GenBank/DDBJ databases">
        <title>Complete genome sequencing of Campylobacter and Arcobacter type strains.</title>
        <authorList>
            <person name="Miller W.G."/>
            <person name="Yee E."/>
        </authorList>
    </citation>
    <scope>NUCLEOTIDE SEQUENCE [LARGE SCALE GENOMIC DNA]</scope>
    <source>
        <strain evidence="5 6">LMG 21996</strain>
    </source>
</reference>
<keyword evidence="4" id="KW-0460">Magnesium</keyword>
<dbReference type="RefSeq" id="WP_024775852.1">
    <property type="nucleotide sequence ID" value="NZ_CP054051.1"/>
</dbReference>
<dbReference type="SFLD" id="SFLDG01129">
    <property type="entry name" value="C1.5:_HAD__Beta-PGM__Phosphata"/>
    <property type="match status" value="1"/>
</dbReference>